<dbReference type="EMBL" id="CP074136">
    <property type="protein sequence ID" value="QUX26468.1"/>
    <property type="molecule type" value="Genomic_DNA"/>
</dbReference>
<dbReference type="InterPro" id="IPR011528">
    <property type="entry name" value="NERD"/>
</dbReference>
<evidence type="ECO:0000259" key="2">
    <source>
        <dbReference type="PROSITE" id="PS50965"/>
    </source>
</evidence>
<proteinExistence type="predicted"/>
<keyword evidence="1" id="KW-0812">Transmembrane</keyword>
<keyword evidence="3" id="KW-0614">Plasmid</keyword>
<organism evidence="3 4">
    <name type="scientific">Nocardiopsis changdeensis</name>
    <dbReference type="NCBI Taxonomy" id="2831969"/>
    <lineage>
        <taxon>Bacteria</taxon>
        <taxon>Bacillati</taxon>
        <taxon>Actinomycetota</taxon>
        <taxon>Actinomycetes</taxon>
        <taxon>Streptosporangiales</taxon>
        <taxon>Nocardiopsidaceae</taxon>
        <taxon>Nocardiopsis</taxon>
    </lineage>
</organism>
<dbReference type="Pfam" id="PF08378">
    <property type="entry name" value="NERD"/>
    <property type="match status" value="1"/>
</dbReference>
<reference evidence="4" key="1">
    <citation type="submission" date="2021-05" db="EMBL/GenBank/DDBJ databases">
        <title>Direct Submission.</title>
        <authorList>
            <person name="Li K."/>
            <person name="Gao J."/>
        </authorList>
    </citation>
    <scope>NUCLEOTIDE SEQUENCE [LARGE SCALE GENOMIC DNA]</scope>
    <source>
        <strain evidence="4">Mg02</strain>
        <plasmid evidence="4">unnamed4</plasmid>
    </source>
</reference>
<evidence type="ECO:0000313" key="4">
    <source>
        <dbReference type="Proteomes" id="UP000676079"/>
    </source>
</evidence>
<keyword evidence="1" id="KW-1133">Transmembrane helix</keyword>
<name>A0A975QCB9_9ACTN</name>
<protein>
    <submittedName>
        <fullName evidence="3">NERD domain-containing protein</fullName>
    </submittedName>
</protein>
<dbReference type="PROSITE" id="PS50965">
    <property type="entry name" value="NERD"/>
    <property type="match status" value="1"/>
</dbReference>
<dbReference type="Proteomes" id="UP000676079">
    <property type="component" value="Plasmid unnamed4"/>
</dbReference>
<feature type="domain" description="NERD" evidence="2">
    <location>
        <begin position="85"/>
        <end position="198"/>
    </location>
</feature>
<evidence type="ECO:0000256" key="1">
    <source>
        <dbReference type="SAM" id="Phobius"/>
    </source>
</evidence>
<gene>
    <name evidence="3" type="ORF">KGD84_32740</name>
</gene>
<keyword evidence="1" id="KW-0472">Membrane</keyword>
<feature type="transmembrane region" description="Helical" evidence="1">
    <location>
        <begin position="41"/>
        <end position="74"/>
    </location>
</feature>
<accession>A0A975QCB9</accession>
<sequence length="250" mass="26811">MTDTGRSETSYRDASAGASARAMAREIARSERGPLLVKSGVAGLALGLAGGVALGWGVGLALGLVLALAVGLALRARGRASYWRRGALGERRTGRRLDRLRRRGCVVLHDLAVPGSRANIDHVVIGPFGVGVVDSKQRRGHVRFDGRGHLRIGNTGAPLLVKSVKWESGKVDSVLSVELGRRVPVLPVLAVHVSRSRFPQWREFECLGVPIMAANNTGRWLMSRQRALSASEVAVVADAVRARFTPHGQR</sequence>
<evidence type="ECO:0000313" key="3">
    <source>
        <dbReference type="EMBL" id="QUX26468.1"/>
    </source>
</evidence>
<keyword evidence="4" id="KW-1185">Reference proteome</keyword>
<geneLocation type="plasmid" evidence="3 4">
    <name>unnamed4</name>
</geneLocation>
<dbReference type="RefSeq" id="WP_220566047.1">
    <property type="nucleotide sequence ID" value="NZ_CP074136.1"/>
</dbReference>